<dbReference type="Proteomes" id="UP000245695">
    <property type="component" value="Chromosome 1"/>
</dbReference>
<evidence type="ECO:0000313" key="3">
    <source>
        <dbReference type="EMBL" id="CEI73540.1"/>
    </source>
</evidence>
<organism evidence="3 4">
    <name type="scientific">Romboutsia hominis</name>
    <dbReference type="NCBI Taxonomy" id="1507512"/>
    <lineage>
        <taxon>Bacteria</taxon>
        <taxon>Bacillati</taxon>
        <taxon>Bacillota</taxon>
        <taxon>Clostridia</taxon>
        <taxon>Peptostreptococcales</taxon>
        <taxon>Peptostreptococcaceae</taxon>
        <taxon>Romboutsia</taxon>
    </lineage>
</organism>
<evidence type="ECO:0000256" key="1">
    <source>
        <dbReference type="ARBA" id="ARBA00009580"/>
    </source>
</evidence>
<dbReference type="InterPro" id="IPR000387">
    <property type="entry name" value="Tyr_Pase_dom"/>
</dbReference>
<dbReference type="KEGG" id="rhom:FRIFI_2012"/>
<evidence type="ECO:0000313" key="4">
    <source>
        <dbReference type="Proteomes" id="UP000245695"/>
    </source>
</evidence>
<dbReference type="RefSeq" id="WP_166505768.1">
    <property type="nucleotide sequence ID" value="NZ_JAKNTL010000007.1"/>
</dbReference>
<dbReference type="Gene3D" id="3.90.190.10">
    <property type="entry name" value="Protein tyrosine phosphatase superfamily"/>
    <property type="match status" value="1"/>
</dbReference>
<dbReference type="PROSITE" id="PS50056">
    <property type="entry name" value="TYR_PHOSPHATASE_2"/>
    <property type="match status" value="1"/>
</dbReference>
<dbReference type="PANTHER" id="PTHR31126:SF1">
    <property type="entry name" value="TYROSINE SPECIFIC PROTEIN PHOSPHATASES DOMAIN-CONTAINING PROTEIN"/>
    <property type="match status" value="1"/>
</dbReference>
<evidence type="ECO:0000259" key="2">
    <source>
        <dbReference type="PROSITE" id="PS50056"/>
    </source>
</evidence>
<protein>
    <submittedName>
        <fullName evidence="3">Protein-tyrosine phosphatase</fullName>
    </submittedName>
</protein>
<comment type="similarity">
    <text evidence="1">Belongs to the protein-tyrosine phosphatase family.</text>
</comment>
<dbReference type="SUPFAM" id="SSF52799">
    <property type="entry name" value="(Phosphotyrosine protein) phosphatases II"/>
    <property type="match status" value="1"/>
</dbReference>
<dbReference type="InterPro" id="IPR029021">
    <property type="entry name" value="Prot-tyrosine_phosphatase-like"/>
</dbReference>
<gene>
    <name evidence="3" type="ORF">FRIFI_2012</name>
</gene>
<sequence length="246" mass="28678">MINFRDIGGCKSSDGRTVKKGLFFRSGNLANLSSDDIQTLRDLNIKLVFDYRSEEESKENPTEEIENIEYIRVSAMNMDDMSAAKFGSVKEMLLNMFENENAFNMLKERYYDLPVNNKSYKRLVELIRDENNLPILTHCTAGKDRTGVGCAIILMILGVSREDIIKDYLKSNQSAQDAIEEIMKVQPELKNVPEEKLKYLFGVNEDYINEAFRRIDEDYKTTEEYLYNEFGLTVEDLKELRDRYLY</sequence>
<name>A0A2P2BT65_9FIRM</name>
<dbReference type="GO" id="GO:0004721">
    <property type="term" value="F:phosphoprotein phosphatase activity"/>
    <property type="evidence" value="ECO:0007669"/>
    <property type="project" value="InterPro"/>
</dbReference>
<dbReference type="PANTHER" id="PTHR31126">
    <property type="entry name" value="TYROSINE-PROTEIN PHOSPHATASE"/>
    <property type="match status" value="1"/>
</dbReference>
<dbReference type="Pfam" id="PF13350">
    <property type="entry name" value="Y_phosphatase3"/>
    <property type="match status" value="1"/>
</dbReference>
<feature type="domain" description="Tyrosine specific protein phosphatases" evidence="2">
    <location>
        <begin position="121"/>
        <end position="197"/>
    </location>
</feature>
<accession>A0A2P2BT65</accession>
<keyword evidence="4" id="KW-1185">Reference proteome</keyword>
<dbReference type="EMBL" id="LN650648">
    <property type="protein sequence ID" value="CEI73540.1"/>
    <property type="molecule type" value="Genomic_DNA"/>
</dbReference>
<proteinExistence type="inferred from homology"/>
<dbReference type="InterPro" id="IPR026893">
    <property type="entry name" value="Tyr/Ser_Pase_IphP-type"/>
</dbReference>
<dbReference type="AlphaFoldDB" id="A0A2P2BT65"/>
<reference evidence="3 4" key="1">
    <citation type="submission" date="2014-09" db="EMBL/GenBank/DDBJ databases">
        <authorList>
            <person name="Hornung B.V."/>
        </authorList>
    </citation>
    <scope>NUCLEOTIDE SEQUENCE [LARGE SCALE GENOMIC DNA]</scope>
    <source>
        <strain evidence="3 4">FRIFI</strain>
    </source>
</reference>